<sequence>MIPKNADIEGDCGVYFKRRVKREFTTNTTASNQNETNYDNETEDATNYIIGGRFANPGEFPWQVHLKIYYDRNAYYYTTCGGQHIVWCNGLL</sequence>
<evidence type="ECO:0000313" key="2">
    <source>
        <dbReference type="Proteomes" id="UP000288716"/>
    </source>
</evidence>
<keyword evidence="2" id="KW-1185">Reference proteome</keyword>
<comment type="caution">
    <text evidence="1">The sequence shown here is derived from an EMBL/GenBank/DDBJ whole genome shotgun (WGS) entry which is preliminary data.</text>
</comment>
<dbReference type="InterPro" id="IPR043504">
    <property type="entry name" value="Peptidase_S1_PA_chymotrypsin"/>
</dbReference>
<dbReference type="VEuPathDB" id="VectorBase:LDEU005603"/>
<dbReference type="Proteomes" id="UP000288716">
    <property type="component" value="Unassembled WGS sequence"/>
</dbReference>
<dbReference type="EMBL" id="NCKV01002759">
    <property type="protein sequence ID" value="RWS26435.1"/>
    <property type="molecule type" value="Genomic_DNA"/>
</dbReference>
<dbReference type="AlphaFoldDB" id="A0A443SG06"/>
<proteinExistence type="predicted"/>
<dbReference type="SUPFAM" id="SSF50494">
    <property type="entry name" value="Trypsin-like serine proteases"/>
    <property type="match status" value="1"/>
</dbReference>
<reference evidence="1 2" key="1">
    <citation type="journal article" date="2018" name="Gigascience">
        <title>Genomes of trombidid mites reveal novel predicted allergens and laterally-transferred genes associated with secondary metabolism.</title>
        <authorList>
            <person name="Dong X."/>
            <person name="Chaisiri K."/>
            <person name="Xia D."/>
            <person name="Armstrong S.D."/>
            <person name="Fang Y."/>
            <person name="Donnelly M.J."/>
            <person name="Kadowaki T."/>
            <person name="McGarry J.W."/>
            <person name="Darby A.C."/>
            <person name="Makepeace B.L."/>
        </authorList>
    </citation>
    <scope>NUCLEOTIDE SEQUENCE [LARGE SCALE GENOMIC DNA]</scope>
    <source>
        <strain evidence="1">UoL-UT</strain>
    </source>
</reference>
<name>A0A443SG06_9ACAR</name>
<dbReference type="Gene3D" id="2.40.10.10">
    <property type="entry name" value="Trypsin-like serine proteases"/>
    <property type="match status" value="1"/>
</dbReference>
<gene>
    <name evidence="1" type="ORF">B4U80_13761</name>
</gene>
<protein>
    <submittedName>
        <fullName evidence="1">Uncharacterized protein</fullName>
    </submittedName>
</protein>
<accession>A0A443SG06</accession>
<dbReference type="InterPro" id="IPR009003">
    <property type="entry name" value="Peptidase_S1_PA"/>
</dbReference>
<evidence type="ECO:0000313" key="1">
    <source>
        <dbReference type="EMBL" id="RWS26435.1"/>
    </source>
</evidence>
<organism evidence="1 2">
    <name type="scientific">Leptotrombidium deliense</name>
    <dbReference type="NCBI Taxonomy" id="299467"/>
    <lineage>
        <taxon>Eukaryota</taxon>
        <taxon>Metazoa</taxon>
        <taxon>Ecdysozoa</taxon>
        <taxon>Arthropoda</taxon>
        <taxon>Chelicerata</taxon>
        <taxon>Arachnida</taxon>
        <taxon>Acari</taxon>
        <taxon>Acariformes</taxon>
        <taxon>Trombidiformes</taxon>
        <taxon>Prostigmata</taxon>
        <taxon>Anystina</taxon>
        <taxon>Parasitengona</taxon>
        <taxon>Trombiculoidea</taxon>
        <taxon>Trombiculidae</taxon>
        <taxon>Leptotrombidium</taxon>
    </lineage>
</organism>